<organism evidence="1 2">
    <name type="scientific">Amphritea balenae</name>
    <dbReference type="NCBI Taxonomy" id="452629"/>
    <lineage>
        <taxon>Bacteria</taxon>
        <taxon>Pseudomonadati</taxon>
        <taxon>Pseudomonadota</taxon>
        <taxon>Gammaproteobacteria</taxon>
        <taxon>Oceanospirillales</taxon>
        <taxon>Oceanospirillaceae</taxon>
        <taxon>Amphritea</taxon>
    </lineage>
</organism>
<protein>
    <submittedName>
        <fullName evidence="1">Sel1 repeat family protein</fullName>
    </submittedName>
</protein>
<dbReference type="InterPro" id="IPR011990">
    <property type="entry name" value="TPR-like_helical_dom_sf"/>
</dbReference>
<comment type="caution">
    <text evidence="1">The sequence shown here is derived from an EMBL/GenBank/DDBJ whole genome shotgun (WGS) entry which is preliminary data.</text>
</comment>
<name>A0A3P1SS93_9GAMM</name>
<reference evidence="1 2" key="1">
    <citation type="submission" date="2018-11" db="EMBL/GenBank/DDBJ databases">
        <title>The draft genome sequence of Amphritea balenae JAMM 1525T.</title>
        <authorList>
            <person name="Fang Z."/>
            <person name="Zhang Y."/>
            <person name="Han X."/>
        </authorList>
    </citation>
    <scope>NUCLEOTIDE SEQUENCE [LARGE SCALE GENOMIC DNA]</scope>
    <source>
        <strain evidence="1 2">JAMM 1525</strain>
    </source>
</reference>
<evidence type="ECO:0000313" key="1">
    <source>
        <dbReference type="EMBL" id="RRD00059.1"/>
    </source>
</evidence>
<proteinExistence type="predicted"/>
<dbReference type="RefSeq" id="WP_124925529.1">
    <property type="nucleotide sequence ID" value="NZ_BMOH01000005.1"/>
</dbReference>
<keyword evidence="2" id="KW-1185">Reference proteome</keyword>
<dbReference type="InterPro" id="IPR006597">
    <property type="entry name" value="Sel1-like"/>
</dbReference>
<dbReference type="Pfam" id="PF08238">
    <property type="entry name" value="Sel1"/>
    <property type="match status" value="2"/>
</dbReference>
<dbReference type="GO" id="GO:0036503">
    <property type="term" value="P:ERAD pathway"/>
    <property type="evidence" value="ECO:0007669"/>
    <property type="project" value="TreeGrafter"/>
</dbReference>
<dbReference type="Proteomes" id="UP000267535">
    <property type="component" value="Unassembled WGS sequence"/>
</dbReference>
<dbReference type="Gene3D" id="1.25.40.10">
    <property type="entry name" value="Tetratricopeptide repeat domain"/>
    <property type="match status" value="1"/>
</dbReference>
<dbReference type="PANTHER" id="PTHR11102:SF147">
    <property type="entry name" value="SEL1L ADAPTOR SUBUNIT OF ERAD E3 UBIQUITIN LIGASE"/>
    <property type="match status" value="1"/>
</dbReference>
<dbReference type="PANTHER" id="PTHR11102">
    <property type="entry name" value="SEL-1-LIKE PROTEIN"/>
    <property type="match status" value="1"/>
</dbReference>
<dbReference type="SUPFAM" id="SSF81901">
    <property type="entry name" value="HCP-like"/>
    <property type="match status" value="1"/>
</dbReference>
<accession>A0A3P1SS93</accession>
<dbReference type="EMBL" id="RQXV01000003">
    <property type="protein sequence ID" value="RRD00059.1"/>
    <property type="molecule type" value="Genomic_DNA"/>
</dbReference>
<dbReference type="AlphaFoldDB" id="A0A3P1SS93"/>
<dbReference type="OrthoDB" id="7024154at2"/>
<sequence>MRLVMTLLAPLLGWISFQLFRMPLFKKSPRKHRLVMKLFRYAADNGSVRALSVYGHLLFYRGEGETNKVQGAIYLERAADKGDMKAAYQMGKIFEQGYQNFPMSQEKACRYYQAAAEQGHVLALRRMVDAYSEGELGLDVSESEAGFWQAKLTGITAQG</sequence>
<gene>
    <name evidence="1" type="ORF">EHS89_07565</name>
</gene>
<dbReference type="SMART" id="SM00671">
    <property type="entry name" value="SEL1"/>
    <property type="match status" value="2"/>
</dbReference>
<evidence type="ECO:0000313" key="2">
    <source>
        <dbReference type="Proteomes" id="UP000267535"/>
    </source>
</evidence>
<dbReference type="InterPro" id="IPR050767">
    <property type="entry name" value="Sel1_AlgK"/>
</dbReference>